<proteinExistence type="predicted"/>
<dbReference type="RefSeq" id="WP_036548513.1">
    <property type="nucleotide sequence ID" value="NZ_JBKBNO010000002.1"/>
</dbReference>
<keyword evidence="2" id="KW-0378">Hydrolase</keyword>
<dbReference type="PATRIC" id="fig|267850.7.peg.2533"/>
<dbReference type="GO" id="GO:0047588">
    <property type="term" value="F:5-aminopentanamidase activity"/>
    <property type="evidence" value="ECO:0007669"/>
    <property type="project" value="UniProtKB-EC"/>
</dbReference>
<dbReference type="SUPFAM" id="SSF56317">
    <property type="entry name" value="Carbon-nitrogen hydrolase"/>
    <property type="match status" value="1"/>
</dbReference>
<dbReference type="PANTHER" id="PTHR23088:SF27">
    <property type="entry name" value="DEAMINATED GLUTATHIONE AMIDASE"/>
    <property type="match status" value="1"/>
</dbReference>
<feature type="domain" description="CN hydrolase" evidence="1">
    <location>
        <begin position="1"/>
        <end position="239"/>
    </location>
</feature>
<evidence type="ECO:0000313" key="3">
    <source>
        <dbReference type="Proteomes" id="UP000027318"/>
    </source>
</evidence>
<name>A0A063Y3V5_9GAMM</name>
<evidence type="ECO:0000259" key="1">
    <source>
        <dbReference type="PROSITE" id="PS50263"/>
    </source>
</evidence>
<dbReference type="InterPro" id="IPR036526">
    <property type="entry name" value="C-N_Hydrolase_sf"/>
</dbReference>
<dbReference type="STRING" id="267850.ADINL_2565"/>
<sequence length="267" mass="29571">MRIAVAQLSPTELISDNLDALSHWCIQARDQGADLLLTPEMALSDYEAPLSELSDTAWTLPQAEKLLQVQALAQRHQLALVVGVAEANADGTFYNTALLISAQGQLLQSYRKTHLFGDLDRQRFQAGNQLPEPVCYAGLKMSLAICYDVEFPELVRWHRQHHCDLLLVPTANMYPYLEVATQMVPTRAMESGVAIAYANFTGQGRTLHYCGHSCICSADGRRLAWAETDQALLIADIDAASIQTARQHNPYLQNLRDDLYSGGVLDV</sequence>
<dbReference type="EC" id="3.5.1.30" evidence="2"/>
<evidence type="ECO:0000313" key="2">
    <source>
        <dbReference type="EMBL" id="KDE39436.1"/>
    </source>
</evidence>
<dbReference type="OrthoDB" id="9811121at2"/>
<dbReference type="PROSITE" id="PS50263">
    <property type="entry name" value="CN_HYDROLASE"/>
    <property type="match status" value="1"/>
</dbReference>
<comment type="caution">
    <text evidence="2">The sequence shown here is derived from an EMBL/GenBank/DDBJ whole genome shotgun (WGS) entry which is preliminary data.</text>
</comment>
<dbReference type="InterPro" id="IPR003010">
    <property type="entry name" value="C-N_Hydrolase"/>
</dbReference>
<accession>A0A063Y3V5</accession>
<reference evidence="2 3" key="1">
    <citation type="journal article" date="2005" name="Int. J. Syst. Evol. Microbiol.">
        <title>Nitrincola lacisaponensis gen. nov., sp. nov., a novel alkaliphilic bacterium isolated from an alkaline, saline lake.</title>
        <authorList>
            <person name="Dimitriu P.A."/>
            <person name="Shukla S.K."/>
            <person name="Conradt J."/>
            <person name="Marquez M.C."/>
            <person name="Ventosa A."/>
            <person name="Maglia A."/>
            <person name="Peyton B.M."/>
            <person name="Pinkart H.C."/>
            <person name="Mormile M.R."/>
        </authorList>
    </citation>
    <scope>NUCLEOTIDE SEQUENCE [LARGE SCALE GENOMIC DNA]</scope>
    <source>
        <strain evidence="2 3">4CA</strain>
    </source>
</reference>
<dbReference type="PANTHER" id="PTHR23088">
    <property type="entry name" value="NITRILASE-RELATED"/>
    <property type="match status" value="1"/>
</dbReference>
<dbReference type="AlphaFoldDB" id="A0A063Y3V5"/>
<dbReference type="EMBL" id="JMSZ01000032">
    <property type="protein sequence ID" value="KDE39436.1"/>
    <property type="molecule type" value="Genomic_DNA"/>
</dbReference>
<gene>
    <name evidence="2" type="ORF">ADINL_2565</name>
</gene>
<organism evidence="2 3">
    <name type="scientific">Nitrincola lacisaponensis</name>
    <dbReference type="NCBI Taxonomy" id="267850"/>
    <lineage>
        <taxon>Bacteria</taxon>
        <taxon>Pseudomonadati</taxon>
        <taxon>Pseudomonadota</taxon>
        <taxon>Gammaproteobacteria</taxon>
        <taxon>Oceanospirillales</taxon>
        <taxon>Oceanospirillaceae</taxon>
        <taxon>Nitrincola</taxon>
    </lineage>
</organism>
<dbReference type="Pfam" id="PF00795">
    <property type="entry name" value="CN_hydrolase"/>
    <property type="match status" value="1"/>
</dbReference>
<protein>
    <submittedName>
        <fullName evidence="2">5-aminopentanamidase</fullName>
        <ecNumber evidence="2">3.5.1.30</ecNumber>
    </submittedName>
</protein>
<dbReference type="Proteomes" id="UP000027318">
    <property type="component" value="Unassembled WGS sequence"/>
</dbReference>
<dbReference type="Gene3D" id="3.60.110.10">
    <property type="entry name" value="Carbon-nitrogen hydrolase"/>
    <property type="match status" value="1"/>
</dbReference>
<keyword evidence="3" id="KW-1185">Reference proteome</keyword>